<dbReference type="GO" id="GO:0008713">
    <property type="term" value="F:ADP-heptose-lipopolysaccharide heptosyltransferase activity"/>
    <property type="evidence" value="ECO:0007669"/>
    <property type="project" value="TreeGrafter"/>
</dbReference>
<keyword evidence="1" id="KW-0328">Glycosyltransferase</keyword>
<dbReference type="Gene3D" id="3.40.50.2000">
    <property type="entry name" value="Glycogen Phosphorylase B"/>
    <property type="match status" value="2"/>
</dbReference>
<comment type="caution">
    <text evidence="3">The sequence shown here is derived from an EMBL/GenBank/DDBJ whole genome shotgun (WGS) entry which is preliminary data.</text>
</comment>
<dbReference type="InterPro" id="IPR002201">
    <property type="entry name" value="Glyco_trans_9"/>
</dbReference>
<name>A0A849ANQ2_9MICO</name>
<dbReference type="PANTHER" id="PTHR30160">
    <property type="entry name" value="TETRAACYLDISACCHARIDE 4'-KINASE-RELATED"/>
    <property type="match status" value="1"/>
</dbReference>
<dbReference type="GO" id="GO:0005829">
    <property type="term" value="C:cytosol"/>
    <property type="evidence" value="ECO:0007669"/>
    <property type="project" value="TreeGrafter"/>
</dbReference>
<dbReference type="SUPFAM" id="SSF53756">
    <property type="entry name" value="UDP-Glycosyltransferase/glycogen phosphorylase"/>
    <property type="match status" value="1"/>
</dbReference>
<reference evidence="3 4" key="1">
    <citation type="submission" date="2020-05" db="EMBL/GenBank/DDBJ databases">
        <title>Flexivirga sp. ID2601S isolated from air conditioner.</title>
        <authorList>
            <person name="Kim D.H."/>
        </authorList>
    </citation>
    <scope>NUCLEOTIDE SEQUENCE [LARGE SCALE GENOMIC DNA]</scope>
    <source>
        <strain evidence="3 4">ID2601S</strain>
    </source>
</reference>
<organism evidence="3 4">
    <name type="scientific">Flexivirga aerilata</name>
    <dbReference type="NCBI Taxonomy" id="1656889"/>
    <lineage>
        <taxon>Bacteria</taxon>
        <taxon>Bacillati</taxon>
        <taxon>Actinomycetota</taxon>
        <taxon>Actinomycetes</taxon>
        <taxon>Micrococcales</taxon>
        <taxon>Dermacoccaceae</taxon>
        <taxon>Flexivirga</taxon>
    </lineage>
</organism>
<dbReference type="Proteomes" id="UP000557772">
    <property type="component" value="Unassembled WGS sequence"/>
</dbReference>
<sequence length="367" mass="37830">MTRVLAVRLDGMGDVLLTGPAVRAIAAGGAPVDFLASGAGAPAAAALPGVSEVIPYDAPWVGAPCDDAFAGELSMLIRRLRGAYDEAVIFTSFHQSPLPAAMVCRLAGITRISGTSDAAPGTLLDVRHRRIPPDNSTFQHPNVAVDDDGGDRGGHEVQAALRLAAAAGYPLPADDDGLLRLVPARPERLDLPDDYVVVHPGASVPARALGADLTRDVVRALVGSGRRVVLTGDHADRALVRDVLSEGPAADVTDLTGRTDLGRLRHVLAGARAVVVGNTGAAHLAAAVGTPVVSVFTPVVPAARWRPWGVPHALLGDQRARCAGSRARECPVPGHPCMRDVTGATVTAAVERLTLGRADSSESLCAS</sequence>
<protein>
    <submittedName>
        <fullName evidence="3">Glycosyltransferase family 9 protein</fullName>
    </submittedName>
</protein>
<dbReference type="GO" id="GO:0009244">
    <property type="term" value="P:lipopolysaccharide core region biosynthetic process"/>
    <property type="evidence" value="ECO:0007669"/>
    <property type="project" value="TreeGrafter"/>
</dbReference>
<evidence type="ECO:0000313" key="3">
    <source>
        <dbReference type="EMBL" id="NNG41041.1"/>
    </source>
</evidence>
<accession>A0A849ANQ2</accession>
<gene>
    <name evidence="3" type="ORF">HJ588_17420</name>
</gene>
<keyword evidence="4" id="KW-1185">Reference proteome</keyword>
<dbReference type="CDD" id="cd03789">
    <property type="entry name" value="GT9_LPS_heptosyltransferase"/>
    <property type="match status" value="1"/>
</dbReference>
<dbReference type="PANTHER" id="PTHR30160:SF1">
    <property type="entry name" value="LIPOPOLYSACCHARIDE 1,2-N-ACETYLGLUCOSAMINETRANSFERASE-RELATED"/>
    <property type="match status" value="1"/>
</dbReference>
<dbReference type="AlphaFoldDB" id="A0A849ANQ2"/>
<evidence type="ECO:0000313" key="4">
    <source>
        <dbReference type="Proteomes" id="UP000557772"/>
    </source>
</evidence>
<dbReference type="EMBL" id="JABENB010000003">
    <property type="protein sequence ID" value="NNG41041.1"/>
    <property type="molecule type" value="Genomic_DNA"/>
</dbReference>
<dbReference type="InterPro" id="IPR051199">
    <property type="entry name" value="LPS_LOS_Heptosyltrfase"/>
</dbReference>
<proteinExistence type="predicted"/>
<evidence type="ECO:0000256" key="1">
    <source>
        <dbReference type="ARBA" id="ARBA00022676"/>
    </source>
</evidence>
<dbReference type="Pfam" id="PF01075">
    <property type="entry name" value="Glyco_transf_9"/>
    <property type="match status" value="1"/>
</dbReference>
<evidence type="ECO:0000256" key="2">
    <source>
        <dbReference type="ARBA" id="ARBA00022679"/>
    </source>
</evidence>
<dbReference type="RefSeq" id="WP_171157975.1">
    <property type="nucleotide sequence ID" value="NZ_JABENB010000003.1"/>
</dbReference>
<keyword evidence="2 3" id="KW-0808">Transferase</keyword>